<sequence length="378" mass="40996">MEEVSGRYKFTPPDGNLEYDIMPLKTEQVSNLMEWIKAFSVKDLQASGYSEPSMSPAPIAKYVQSAATYTVMATDQQNKKWGIMYIAYKLPDNAIRLGKVIWAPGAQGTSLNTATRHFAGLMKQETQKSPVNAAVSNAGVQHPVTTKSNSPRLPSPTTAPGKGLSAGDIAGMALHSETGIGVGGMVLIVWRPYLLLKNGMMYQNPDVSPYDLDVAKSKEQEPEKWGTWKINGKIITVNRGSKNGLPGKPEEWKSGWWTWATPATPNEKLNASYNSLTGGGNTAMGGGSITVSSTDITFNNSGQFTYESTGGGSYNGSGANVTAYSSKNKAGNYKLDGYCIELNYNNGNTTRQSFYFFSNDKKVFGIATRAYIQSEKTK</sequence>
<gene>
    <name evidence="2" type="ORF">SAMN05192574_101942</name>
</gene>
<protein>
    <submittedName>
        <fullName evidence="2">Uncharacterized protein</fullName>
    </submittedName>
</protein>
<dbReference type="Proteomes" id="UP000198942">
    <property type="component" value="Unassembled WGS sequence"/>
</dbReference>
<keyword evidence="3" id="KW-1185">Reference proteome</keyword>
<dbReference type="AlphaFoldDB" id="A0A1H8BM98"/>
<evidence type="ECO:0000256" key="1">
    <source>
        <dbReference type="SAM" id="MobiDB-lite"/>
    </source>
</evidence>
<organism evidence="2 3">
    <name type="scientific">Mucilaginibacter gossypiicola</name>
    <dbReference type="NCBI Taxonomy" id="551995"/>
    <lineage>
        <taxon>Bacteria</taxon>
        <taxon>Pseudomonadati</taxon>
        <taxon>Bacteroidota</taxon>
        <taxon>Sphingobacteriia</taxon>
        <taxon>Sphingobacteriales</taxon>
        <taxon>Sphingobacteriaceae</taxon>
        <taxon>Mucilaginibacter</taxon>
    </lineage>
</organism>
<reference evidence="3" key="1">
    <citation type="submission" date="2016-10" db="EMBL/GenBank/DDBJ databases">
        <authorList>
            <person name="Varghese N."/>
            <person name="Submissions S."/>
        </authorList>
    </citation>
    <scope>NUCLEOTIDE SEQUENCE [LARGE SCALE GENOMIC DNA]</scope>
    <source>
        <strain evidence="3">Gh-48</strain>
    </source>
</reference>
<feature type="compositionally biased region" description="Polar residues" evidence="1">
    <location>
        <begin position="141"/>
        <end position="158"/>
    </location>
</feature>
<feature type="region of interest" description="Disordered" evidence="1">
    <location>
        <begin position="141"/>
        <end position="164"/>
    </location>
</feature>
<dbReference type="EMBL" id="FOCL01000001">
    <property type="protein sequence ID" value="SEM83017.1"/>
    <property type="molecule type" value="Genomic_DNA"/>
</dbReference>
<evidence type="ECO:0000313" key="3">
    <source>
        <dbReference type="Proteomes" id="UP000198942"/>
    </source>
</evidence>
<accession>A0A1H8BM98</accession>
<name>A0A1H8BM98_9SPHI</name>
<evidence type="ECO:0000313" key="2">
    <source>
        <dbReference type="EMBL" id="SEM83017.1"/>
    </source>
</evidence>
<proteinExistence type="predicted"/>